<dbReference type="EMBL" id="KN826409">
    <property type="protein sequence ID" value="KIK78992.1"/>
    <property type="molecule type" value="Genomic_DNA"/>
</dbReference>
<name>A0A0D0C7T4_9AGAM</name>
<feature type="non-terminal residue" evidence="2">
    <location>
        <position position="124"/>
    </location>
</feature>
<protein>
    <recommendedName>
        <fullName evidence="1">DDE-1 domain-containing protein</fullName>
    </recommendedName>
</protein>
<dbReference type="OrthoDB" id="2651529at2759"/>
<evidence type="ECO:0000313" key="2">
    <source>
        <dbReference type="EMBL" id="KIK78992.1"/>
    </source>
</evidence>
<dbReference type="Pfam" id="PF03184">
    <property type="entry name" value="DDE_1"/>
    <property type="match status" value="1"/>
</dbReference>
<dbReference type="InterPro" id="IPR004875">
    <property type="entry name" value="DDE_SF_endonuclease_dom"/>
</dbReference>
<gene>
    <name evidence="2" type="ORF">PAXRUDRAFT_162532</name>
</gene>
<evidence type="ECO:0000259" key="1">
    <source>
        <dbReference type="Pfam" id="PF03184"/>
    </source>
</evidence>
<organism evidence="2 3">
    <name type="scientific">Paxillus rubicundulus Ve08.2h10</name>
    <dbReference type="NCBI Taxonomy" id="930991"/>
    <lineage>
        <taxon>Eukaryota</taxon>
        <taxon>Fungi</taxon>
        <taxon>Dikarya</taxon>
        <taxon>Basidiomycota</taxon>
        <taxon>Agaricomycotina</taxon>
        <taxon>Agaricomycetes</taxon>
        <taxon>Agaricomycetidae</taxon>
        <taxon>Boletales</taxon>
        <taxon>Paxilineae</taxon>
        <taxon>Paxillaceae</taxon>
        <taxon>Paxillus</taxon>
    </lineage>
</organism>
<reference evidence="3" key="2">
    <citation type="submission" date="2015-01" db="EMBL/GenBank/DDBJ databases">
        <title>Evolutionary Origins and Diversification of the Mycorrhizal Mutualists.</title>
        <authorList>
            <consortium name="DOE Joint Genome Institute"/>
            <consortium name="Mycorrhizal Genomics Consortium"/>
            <person name="Kohler A."/>
            <person name="Kuo A."/>
            <person name="Nagy L.G."/>
            <person name="Floudas D."/>
            <person name="Copeland A."/>
            <person name="Barry K.W."/>
            <person name="Cichocki N."/>
            <person name="Veneault-Fourrey C."/>
            <person name="LaButti K."/>
            <person name="Lindquist E.A."/>
            <person name="Lipzen A."/>
            <person name="Lundell T."/>
            <person name="Morin E."/>
            <person name="Murat C."/>
            <person name="Riley R."/>
            <person name="Ohm R."/>
            <person name="Sun H."/>
            <person name="Tunlid A."/>
            <person name="Henrissat B."/>
            <person name="Grigoriev I.V."/>
            <person name="Hibbett D.S."/>
            <person name="Martin F."/>
        </authorList>
    </citation>
    <scope>NUCLEOTIDE SEQUENCE [LARGE SCALE GENOMIC DNA]</scope>
    <source>
        <strain evidence="3">Ve08.2h10</strain>
    </source>
</reference>
<reference evidence="2 3" key="1">
    <citation type="submission" date="2014-04" db="EMBL/GenBank/DDBJ databases">
        <authorList>
            <consortium name="DOE Joint Genome Institute"/>
            <person name="Kuo A."/>
            <person name="Kohler A."/>
            <person name="Jargeat P."/>
            <person name="Nagy L.G."/>
            <person name="Floudas D."/>
            <person name="Copeland A."/>
            <person name="Barry K.W."/>
            <person name="Cichocki N."/>
            <person name="Veneault-Fourrey C."/>
            <person name="LaButti K."/>
            <person name="Lindquist E.A."/>
            <person name="Lipzen A."/>
            <person name="Lundell T."/>
            <person name="Morin E."/>
            <person name="Murat C."/>
            <person name="Sun H."/>
            <person name="Tunlid A."/>
            <person name="Henrissat B."/>
            <person name="Grigoriev I.V."/>
            <person name="Hibbett D.S."/>
            <person name="Martin F."/>
            <person name="Nordberg H.P."/>
            <person name="Cantor M.N."/>
            <person name="Hua S.X."/>
        </authorList>
    </citation>
    <scope>NUCLEOTIDE SEQUENCE [LARGE SCALE GENOMIC DNA]</scope>
    <source>
        <strain evidence="2 3">Ve08.2h10</strain>
    </source>
</reference>
<dbReference type="GO" id="GO:0003676">
    <property type="term" value="F:nucleic acid binding"/>
    <property type="evidence" value="ECO:0007669"/>
    <property type="project" value="InterPro"/>
</dbReference>
<dbReference type="Proteomes" id="UP000054538">
    <property type="component" value="Unassembled WGS sequence"/>
</dbReference>
<dbReference type="InParanoid" id="A0A0D0C7T4"/>
<dbReference type="HOGENOM" id="CLU_088458_4_2_1"/>
<evidence type="ECO:0000313" key="3">
    <source>
        <dbReference type="Proteomes" id="UP000054538"/>
    </source>
</evidence>
<dbReference type="AlphaFoldDB" id="A0A0D0C7T4"/>
<keyword evidence="3" id="KW-1185">Reference proteome</keyword>
<sequence>PTNIQMEFFKPNLTLFVQPCDVGIICCLKAIYCWKFSICTIDLNKVGKQEIYKINLLEAMLMVKSTWDAVSPETIKHCGPDLTHFWDHTQIQLDSTNLPTSPSSSHPPHANPVGWKIVGEFSTT</sequence>
<feature type="domain" description="DDE-1" evidence="1">
    <location>
        <begin position="3"/>
        <end position="78"/>
    </location>
</feature>
<accession>A0A0D0C7T4</accession>
<proteinExistence type="predicted"/>